<keyword evidence="5" id="KW-0732">Signal</keyword>
<evidence type="ECO:0000259" key="6">
    <source>
        <dbReference type="PROSITE" id="PS51767"/>
    </source>
</evidence>
<keyword evidence="2 3" id="KW-0064">Aspartyl protease</keyword>
<comment type="similarity">
    <text evidence="1 3">Belongs to the peptidase A1 family.</text>
</comment>
<dbReference type="InterPro" id="IPR001969">
    <property type="entry name" value="Aspartic_peptidase_AS"/>
</dbReference>
<dbReference type="PROSITE" id="PS51767">
    <property type="entry name" value="PEPTIDASE_A1"/>
    <property type="match status" value="1"/>
</dbReference>
<dbReference type="InterPro" id="IPR033121">
    <property type="entry name" value="PEPTIDASE_A1"/>
</dbReference>
<feature type="signal peptide" evidence="5">
    <location>
        <begin position="1"/>
        <end position="20"/>
    </location>
</feature>
<dbReference type="SUPFAM" id="SSF50630">
    <property type="entry name" value="Acid proteases"/>
    <property type="match status" value="1"/>
</dbReference>
<sequence length="522" mass="54163">MRVPPNSIPLVFLSASSALAAGTLEFSLESKQTSHFPSLAERDVEGTSEAALFTKFGSSLGQRFVVNLTVGTPPQPQSVLIDTGSSDTIFLASESFCTTKKTTSKCPGGTYNTSASSTFKTLSSGGIQAYYGEATNKSDATTQIEADLVTDVVQTGDIVVSGVHFGVAHNSTSNLLGNGEYTGLLGLSYPMAEAVKEGQPKYPTFVESLVGAGAIASRVFSLYLNEISSYGSILFGGLDTEKYTGNLTTLNLMQVTFKTGMQEVATYDLKVDGISATHEDGSQEALMEPDAAPLNITTDTGTPSWYLPSDLYNKVLNISGATNSSTVPLLPCSQISNQTSFTITISGNGTNKAQLEVPLASLFIPAVSSDGSKIVKLGKEELCILMVAPAGPIDRTCLFGAPVMRPGYWVFDMDNGQVSIAQTRFSTTSSNVVAIEAGPHGVMDAAKQPSALSANQTANVDGNATASVSPSFTTATSTVGQASGPQPTLLSSGAAGQMTGVTFGASLASALMLSVTFAAFLL</sequence>
<dbReference type="Gene3D" id="2.40.70.10">
    <property type="entry name" value="Acid Proteases"/>
    <property type="match status" value="2"/>
</dbReference>
<evidence type="ECO:0000256" key="3">
    <source>
        <dbReference type="RuleBase" id="RU000454"/>
    </source>
</evidence>
<dbReference type="PANTHER" id="PTHR47966:SF51">
    <property type="entry name" value="BETA-SITE APP-CLEAVING ENZYME, ISOFORM A-RELATED"/>
    <property type="match status" value="1"/>
</dbReference>
<feature type="chain" id="PRO_5045397959" description="Peptidase A1 domain-containing protein" evidence="5">
    <location>
        <begin position="21"/>
        <end position="522"/>
    </location>
</feature>
<keyword evidence="4" id="KW-1133">Transmembrane helix</keyword>
<dbReference type="PROSITE" id="PS00141">
    <property type="entry name" value="ASP_PROTEASE"/>
    <property type="match status" value="1"/>
</dbReference>
<evidence type="ECO:0000256" key="1">
    <source>
        <dbReference type="ARBA" id="ARBA00007447"/>
    </source>
</evidence>
<organism evidence="7 8">
    <name type="scientific">Aureobasidium pullulans</name>
    <name type="common">Black yeast</name>
    <name type="synonym">Pullularia pullulans</name>
    <dbReference type="NCBI Taxonomy" id="5580"/>
    <lineage>
        <taxon>Eukaryota</taxon>
        <taxon>Fungi</taxon>
        <taxon>Dikarya</taxon>
        <taxon>Ascomycota</taxon>
        <taxon>Pezizomycotina</taxon>
        <taxon>Dothideomycetes</taxon>
        <taxon>Dothideomycetidae</taxon>
        <taxon>Dothideales</taxon>
        <taxon>Saccotheciaceae</taxon>
        <taxon>Aureobasidium</taxon>
    </lineage>
</organism>
<keyword evidence="4" id="KW-0812">Transmembrane</keyword>
<evidence type="ECO:0000313" key="8">
    <source>
        <dbReference type="Proteomes" id="UP001341245"/>
    </source>
</evidence>
<gene>
    <name evidence="7" type="ORF">QM012_003618</name>
</gene>
<evidence type="ECO:0000256" key="5">
    <source>
        <dbReference type="SAM" id="SignalP"/>
    </source>
</evidence>
<dbReference type="InterPro" id="IPR001461">
    <property type="entry name" value="Aspartic_peptidase_A1"/>
</dbReference>
<dbReference type="Proteomes" id="UP001341245">
    <property type="component" value="Unassembled WGS sequence"/>
</dbReference>
<dbReference type="PANTHER" id="PTHR47966">
    <property type="entry name" value="BETA-SITE APP-CLEAVING ENZYME, ISOFORM A-RELATED"/>
    <property type="match status" value="1"/>
</dbReference>
<keyword evidence="4" id="KW-0472">Membrane</keyword>
<evidence type="ECO:0000313" key="7">
    <source>
        <dbReference type="EMBL" id="KAK6000372.1"/>
    </source>
</evidence>
<evidence type="ECO:0000256" key="4">
    <source>
        <dbReference type="SAM" id="Phobius"/>
    </source>
</evidence>
<keyword evidence="8" id="KW-1185">Reference proteome</keyword>
<reference evidence="7 8" key="1">
    <citation type="submission" date="2023-11" db="EMBL/GenBank/DDBJ databases">
        <title>Draft genome sequence and annotation of the polyextremotolerant black yeast-like fungus Aureobasidium pullulans NRRL 62042.</title>
        <authorList>
            <person name="Dielentheis-Frenken M.R.E."/>
            <person name="Wibberg D."/>
            <person name="Blank L.M."/>
            <person name="Tiso T."/>
        </authorList>
    </citation>
    <scope>NUCLEOTIDE SEQUENCE [LARGE SCALE GENOMIC DNA]</scope>
    <source>
        <strain evidence="7 8">NRRL 62042</strain>
    </source>
</reference>
<comment type="caution">
    <text evidence="7">The sequence shown here is derived from an EMBL/GenBank/DDBJ whole genome shotgun (WGS) entry which is preliminary data.</text>
</comment>
<keyword evidence="3" id="KW-0378">Hydrolase</keyword>
<dbReference type="Pfam" id="PF00026">
    <property type="entry name" value="Asp"/>
    <property type="match status" value="1"/>
</dbReference>
<dbReference type="PRINTS" id="PR00792">
    <property type="entry name" value="PEPSIN"/>
</dbReference>
<protein>
    <recommendedName>
        <fullName evidence="6">Peptidase A1 domain-containing protein</fullName>
    </recommendedName>
</protein>
<name>A0ABR0T7S9_AURPU</name>
<accession>A0ABR0T7S9</accession>
<evidence type="ECO:0000256" key="2">
    <source>
        <dbReference type="ARBA" id="ARBA00022750"/>
    </source>
</evidence>
<keyword evidence="3" id="KW-0645">Protease</keyword>
<dbReference type="InterPro" id="IPR021109">
    <property type="entry name" value="Peptidase_aspartic_dom_sf"/>
</dbReference>
<dbReference type="EMBL" id="JASGXD010000017">
    <property type="protein sequence ID" value="KAK6000372.1"/>
    <property type="molecule type" value="Genomic_DNA"/>
</dbReference>
<proteinExistence type="inferred from homology"/>
<feature type="transmembrane region" description="Helical" evidence="4">
    <location>
        <begin position="501"/>
        <end position="521"/>
    </location>
</feature>
<feature type="domain" description="Peptidase A1" evidence="6">
    <location>
        <begin position="64"/>
        <end position="421"/>
    </location>
</feature>